<accession>A0A5C7GT52</accession>
<keyword evidence="2" id="KW-1185">Reference proteome</keyword>
<sequence length="196" mass="22136">MEATSSSSTNINGVFIKFKNRRCLCGVKAAVKISESQNNPHKLYFVCEKWRCKFYNFWEPDNEEFNPGQYSDSISQRNDGRGNFMAQQEMAMLNGRLQRLEMLWERVQYLESLHGRIQHLESIQGGSKLIVGVNLVLLVLLLIRVGHELEVEAPHQLQFLATSSSLAYDGSCPCSHGMRARNATDLPAATSTIVLL</sequence>
<evidence type="ECO:0000313" key="1">
    <source>
        <dbReference type="EMBL" id="TXG47740.1"/>
    </source>
</evidence>
<organism evidence="1 2">
    <name type="scientific">Acer yangbiense</name>
    <dbReference type="NCBI Taxonomy" id="1000413"/>
    <lineage>
        <taxon>Eukaryota</taxon>
        <taxon>Viridiplantae</taxon>
        <taxon>Streptophyta</taxon>
        <taxon>Embryophyta</taxon>
        <taxon>Tracheophyta</taxon>
        <taxon>Spermatophyta</taxon>
        <taxon>Magnoliopsida</taxon>
        <taxon>eudicotyledons</taxon>
        <taxon>Gunneridae</taxon>
        <taxon>Pentapetalae</taxon>
        <taxon>rosids</taxon>
        <taxon>malvids</taxon>
        <taxon>Sapindales</taxon>
        <taxon>Sapindaceae</taxon>
        <taxon>Hippocastanoideae</taxon>
        <taxon>Acereae</taxon>
        <taxon>Acer</taxon>
    </lineage>
</organism>
<dbReference type="Proteomes" id="UP000323000">
    <property type="component" value="Chromosome 13"/>
</dbReference>
<reference evidence="2" key="1">
    <citation type="journal article" date="2019" name="Gigascience">
        <title>De novo genome assembly of the endangered Acer yangbiense, a plant species with extremely small populations endemic to Yunnan Province, China.</title>
        <authorList>
            <person name="Yang J."/>
            <person name="Wariss H.M."/>
            <person name="Tao L."/>
            <person name="Zhang R."/>
            <person name="Yun Q."/>
            <person name="Hollingsworth P."/>
            <person name="Dao Z."/>
            <person name="Luo G."/>
            <person name="Guo H."/>
            <person name="Ma Y."/>
            <person name="Sun W."/>
        </authorList>
    </citation>
    <scope>NUCLEOTIDE SEQUENCE [LARGE SCALE GENOMIC DNA]</scope>
    <source>
        <strain evidence="2">cv. Malutang</strain>
    </source>
</reference>
<dbReference type="EMBL" id="VAHF01000013">
    <property type="protein sequence ID" value="TXG47740.1"/>
    <property type="molecule type" value="Genomic_DNA"/>
</dbReference>
<proteinExistence type="predicted"/>
<evidence type="ECO:0000313" key="2">
    <source>
        <dbReference type="Proteomes" id="UP000323000"/>
    </source>
</evidence>
<comment type="caution">
    <text evidence="1">The sequence shown here is derived from an EMBL/GenBank/DDBJ whole genome shotgun (WGS) entry which is preliminary data.</text>
</comment>
<dbReference type="AlphaFoldDB" id="A0A5C7GT52"/>
<protein>
    <recommendedName>
        <fullName evidence="3">Zinc finger GRF-type domain-containing protein</fullName>
    </recommendedName>
</protein>
<name>A0A5C7GT52_9ROSI</name>
<evidence type="ECO:0008006" key="3">
    <source>
        <dbReference type="Google" id="ProtNLM"/>
    </source>
</evidence>
<gene>
    <name evidence="1" type="ORF">EZV62_027034</name>
</gene>